<evidence type="ECO:0000313" key="2">
    <source>
        <dbReference type="EMBL" id="OEU10254.1"/>
    </source>
</evidence>
<feature type="compositionally biased region" description="Basic and acidic residues" evidence="1">
    <location>
        <begin position="201"/>
        <end position="215"/>
    </location>
</feature>
<feature type="compositionally biased region" description="Polar residues" evidence="1">
    <location>
        <begin position="118"/>
        <end position="133"/>
    </location>
</feature>
<feature type="compositionally biased region" description="Basic and acidic residues" evidence="1">
    <location>
        <begin position="84"/>
        <end position="98"/>
    </location>
</feature>
<gene>
    <name evidence="2" type="ORF">FRACYDRAFT_247869</name>
</gene>
<feature type="compositionally biased region" description="Basic and acidic residues" evidence="1">
    <location>
        <begin position="164"/>
        <end position="189"/>
    </location>
</feature>
<proteinExistence type="predicted"/>
<reference evidence="2 3" key="1">
    <citation type="submission" date="2016-09" db="EMBL/GenBank/DDBJ databases">
        <title>Extensive genetic diversity and differential bi-allelic expression allows diatom success in the polar Southern Ocean.</title>
        <authorList>
            <consortium name="DOE Joint Genome Institute"/>
            <person name="Mock T."/>
            <person name="Otillar R.P."/>
            <person name="Strauss J."/>
            <person name="Dupont C."/>
            <person name="Frickenhaus S."/>
            <person name="Maumus F."/>
            <person name="Mcmullan M."/>
            <person name="Sanges R."/>
            <person name="Schmutz J."/>
            <person name="Toseland A."/>
            <person name="Valas R."/>
            <person name="Veluchamy A."/>
            <person name="Ward B.J."/>
            <person name="Allen A."/>
            <person name="Barry K."/>
            <person name="Falciatore A."/>
            <person name="Ferrante M."/>
            <person name="Fortunato A.E."/>
            <person name="Gloeckner G."/>
            <person name="Gruber A."/>
            <person name="Hipkin R."/>
            <person name="Janech M."/>
            <person name="Kroth P."/>
            <person name="Leese F."/>
            <person name="Lindquist E."/>
            <person name="Lyon B.R."/>
            <person name="Martin J."/>
            <person name="Mayer C."/>
            <person name="Parker M."/>
            <person name="Quesneville H."/>
            <person name="Raymond J."/>
            <person name="Uhlig C."/>
            <person name="Valentin K.U."/>
            <person name="Worden A.Z."/>
            <person name="Armbrust E.V."/>
            <person name="Bowler C."/>
            <person name="Green B."/>
            <person name="Moulton V."/>
            <person name="Van Oosterhout C."/>
            <person name="Grigoriev I."/>
        </authorList>
    </citation>
    <scope>NUCLEOTIDE SEQUENCE [LARGE SCALE GENOMIC DNA]</scope>
    <source>
        <strain evidence="2 3">CCMP1102</strain>
    </source>
</reference>
<feature type="region of interest" description="Disordered" evidence="1">
    <location>
        <begin position="386"/>
        <end position="437"/>
    </location>
</feature>
<dbReference type="EMBL" id="KV784373">
    <property type="protein sequence ID" value="OEU10254.1"/>
    <property type="molecule type" value="Genomic_DNA"/>
</dbReference>
<organism evidence="2 3">
    <name type="scientific">Fragilariopsis cylindrus CCMP1102</name>
    <dbReference type="NCBI Taxonomy" id="635003"/>
    <lineage>
        <taxon>Eukaryota</taxon>
        <taxon>Sar</taxon>
        <taxon>Stramenopiles</taxon>
        <taxon>Ochrophyta</taxon>
        <taxon>Bacillariophyta</taxon>
        <taxon>Bacillariophyceae</taxon>
        <taxon>Bacillariophycidae</taxon>
        <taxon>Bacillariales</taxon>
        <taxon>Bacillariaceae</taxon>
        <taxon>Fragilariopsis</taxon>
    </lineage>
</organism>
<feature type="region of interest" description="Disordered" evidence="1">
    <location>
        <begin position="1"/>
        <end position="70"/>
    </location>
</feature>
<dbReference type="AlphaFoldDB" id="A0A1E7EWS0"/>
<dbReference type="Proteomes" id="UP000095751">
    <property type="component" value="Unassembled WGS sequence"/>
</dbReference>
<feature type="compositionally biased region" description="Basic and acidic residues" evidence="1">
    <location>
        <begin position="428"/>
        <end position="437"/>
    </location>
</feature>
<feature type="compositionally biased region" description="Basic and acidic residues" evidence="1">
    <location>
        <begin position="140"/>
        <end position="155"/>
    </location>
</feature>
<name>A0A1E7EWS0_9STRA</name>
<accession>A0A1E7EWS0</accession>
<dbReference type="KEGG" id="fcy:FRACYDRAFT_247869"/>
<evidence type="ECO:0000256" key="1">
    <source>
        <dbReference type="SAM" id="MobiDB-lite"/>
    </source>
</evidence>
<evidence type="ECO:0000313" key="3">
    <source>
        <dbReference type="Proteomes" id="UP000095751"/>
    </source>
</evidence>
<dbReference type="InParanoid" id="A0A1E7EWS0"/>
<keyword evidence="3" id="KW-1185">Reference proteome</keyword>
<protein>
    <submittedName>
        <fullName evidence="2">Uncharacterized protein</fullName>
    </submittedName>
</protein>
<sequence length="437" mass="50713">MKAKSIPMTPTERKRKSRLNPDVRERERERDTIRNQNRIETRMPPGIPSIAAPHAESQNERADTNNHSLELAKLSQKMVEKTVEHNAKLSQKTVEHNTKVTSQGLENINNVIRRGDPSRNSGDTVESDSNTEPSLCEENVAERDGVSVKSSHDGYLDDSISDQNDDRNALGDEQERQEKEGPRLERTEREEEEEESIDMNRPVEWEQHDSAIHNDNDDDDDEFISSNEDNQDLSLTEHAHARGFERGIHRSVMIDVRKNGKVVTTPDPKHPNTVKYIYDGIVLVVDKATQTRAATVWHMDKSRDMYGLKPPKPQCCSSENEPSVRYWADMEAYNIGRVAYKNLLLHVDIEYYREKHRNAQNDIYYEKNRAEDYKSKFLAVRSQLLQNGNEEANEPRKRRRDSGENGYLNEPRKRRRDSGENEYLNEPRNCRRDSRGY</sequence>
<feature type="compositionally biased region" description="Basic and acidic residues" evidence="1">
    <location>
        <begin position="19"/>
        <end position="41"/>
    </location>
</feature>
<feature type="compositionally biased region" description="Polar residues" evidence="1">
    <location>
        <begin position="99"/>
        <end position="110"/>
    </location>
</feature>
<feature type="region of interest" description="Disordered" evidence="1">
    <location>
        <begin position="84"/>
        <end position="234"/>
    </location>
</feature>